<dbReference type="Proteomes" id="UP000316649">
    <property type="component" value="Unassembled WGS sequence"/>
</dbReference>
<dbReference type="NCBIfam" id="NF006569">
    <property type="entry name" value="PRK09082.1"/>
    <property type="match status" value="1"/>
</dbReference>
<evidence type="ECO:0000313" key="8">
    <source>
        <dbReference type="Proteomes" id="UP000316649"/>
    </source>
</evidence>
<dbReference type="GO" id="GO:0030170">
    <property type="term" value="F:pyridoxal phosphate binding"/>
    <property type="evidence" value="ECO:0007669"/>
    <property type="project" value="InterPro"/>
</dbReference>
<keyword evidence="4 7" id="KW-0808">Transferase</keyword>
<keyword evidence="5" id="KW-0663">Pyridoxal phosphate</keyword>
<evidence type="ECO:0000313" key="7">
    <source>
        <dbReference type="EMBL" id="TVO77751.1"/>
    </source>
</evidence>
<dbReference type="InterPro" id="IPR051326">
    <property type="entry name" value="Kynurenine-oxoglutarate_AT"/>
</dbReference>
<dbReference type="OrthoDB" id="9763453at2"/>
<dbReference type="Gene3D" id="3.40.640.10">
    <property type="entry name" value="Type I PLP-dependent aspartate aminotransferase-like (Major domain)"/>
    <property type="match status" value="1"/>
</dbReference>
<dbReference type="InterPro" id="IPR004839">
    <property type="entry name" value="Aminotransferase_I/II_large"/>
</dbReference>
<evidence type="ECO:0000256" key="5">
    <source>
        <dbReference type="ARBA" id="ARBA00022898"/>
    </source>
</evidence>
<dbReference type="InterPro" id="IPR015421">
    <property type="entry name" value="PyrdxlP-dep_Trfase_major"/>
</dbReference>
<sequence>MTITINSKLPQVGTTIFTVIGELANKHHAINLGQGFPDFSAPQGLLDRVDFHIQQGHNQYAPMAGVTSLREAIATKIRQRYDRHVSFDLEVTVTPGATEAIYCAITACISPGDEVIVFDPAYDSYEPAIELSGGRAIHLPLLPPEFKIDWQRVKDAINPKTRMIILNSPHNPTGATLSAEDLATLAALVSDTDILLLSDEVYEHLVFDGETHQSLLLHDELAARAFVIFSFGKTYHVTGWKTGYCIAPATLTAEFRKVHQYVTFVAVTPIQLALADFMRDCPEHYQQLPAFYQNKRDLFCEQMVGSRFQFTPAAGTFFQLMDYSEISSLDDRAMAEWLTREKGVAAIPVSVFYKEPPETKYVRFCFAKEDETLIKAAELLCRI</sequence>
<gene>
    <name evidence="7" type="ORF">FHP88_02825</name>
</gene>
<dbReference type="CDD" id="cd00609">
    <property type="entry name" value="AAT_like"/>
    <property type="match status" value="1"/>
</dbReference>
<dbReference type="PANTHER" id="PTHR43807:SF20">
    <property type="entry name" value="FI04487P"/>
    <property type="match status" value="1"/>
</dbReference>
<reference evidence="7 8" key="1">
    <citation type="submission" date="2019-07" db="EMBL/GenBank/DDBJ databases">
        <title>The pathways for chlorine oxyanion respiration interact through the shared metabolite chlorate.</title>
        <authorList>
            <person name="Barnum T.P."/>
            <person name="Cheng Y."/>
            <person name="Hill K.A."/>
            <person name="Lucas L.N."/>
            <person name="Carlson H.K."/>
            <person name="Coates J.D."/>
        </authorList>
    </citation>
    <scope>NUCLEOTIDE SEQUENCE [LARGE SCALE GENOMIC DNA]</scope>
    <source>
        <strain evidence="7 8">BK-1</strain>
    </source>
</reference>
<comment type="caution">
    <text evidence="7">The sequence shown here is derived from an EMBL/GenBank/DDBJ whole genome shotgun (WGS) entry which is preliminary data.</text>
</comment>
<dbReference type="AlphaFoldDB" id="A0A557SJZ1"/>
<evidence type="ECO:0000256" key="1">
    <source>
        <dbReference type="ARBA" id="ARBA00001933"/>
    </source>
</evidence>
<dbReference type="RefSeq" id="WP_144357476.1">
    <property type="nucleotide sequence ID" value="NZ_VMNH01000004.1"/>
</dbReference>
<evidence type="ECO:0000259" key="6">
    <source>
        <dbReference type="Pfam" id="PF00155"/>
    </source>
</evidence>
<accession>A0A557SJZ1</accession>
<dbReference type="Gene3D" id="3.90.1150.10">
    <property type="entry name" value="Aspartate Aminotransferase, domain 1"/>
    <property type="match status" value="1"/>
</dbReference>
<dbReference type="FunFam" id="3.40.640.10:FF:000033">
    <property type="entry name" value="Aspartate aminotransferase"/>
    <property type="match status" value="1"/>
</dbReference>
<comment type="cofactor">
    <cofactor evidence="1">
        <name>pyridoxal 5'-phosphate</name>
        <dbReference type="ChEBI" id="CHEBI:597326"/>
    </cofactor>
</comment>
<dbReference type="SUPFAM" id="SSF53383">
    <property type="entry name" value="PLP-dependent transferases"/>
    <property type="match status" value="1"/>
</dbReference>
<dbReference type="InterPro" id="IPR015422">
    <property type="entry name" value="PyrdxlP-dep_Trfase_small"/>
</dbReference>
<dbReference type="PANTHER" id="PTHR43807">
    <property type="entry name" value="FI04487P"/>
    <property type="match status" value="1"/>
</dbReference>
<evidence type="ECO:0000256" key="3">
    <source>
        <dbReference type="ARBA" id="ARBA00022576"/>
    </source>
</evidence>
<proteinExistence type="inferred from homology"/>
<organism evidence="7 8">
    <name type="scientific">Sedimenticola selenatireducens</name>
    <dbReference type="NCBI Taxonomy" id="191960"/>
    <lineage>
        <taxon>Bacteria</taxon>
        <taxon>Pseudomonadati</taxon>
        <taxon>Pseudomonadota</taxon>
        <taxon>Gammaproteobacteria</taxon>
        <taxon>Chromatiales</taxon>
        <taxon>Sedimenticolaceae</taxon>
        <taxon>Sedimenticola</taxon>
    </lineage>
</organism>
<dbReference type="GO" id="GO:0005737">
    <property type="term" value="C:cytoplasm"/>
    <property type="evidence" value="ECO:0007669"/>
    <property type="project" value="TreeGrafter"/>
</dbReference>
<dbReference type="GO" id="GO:0016212">
    <property type="term" value="F:kynurenine-oxoglutarate transaminase activity"/>
    <property type="evidence" value="ECO:0007669"/>
    <property type="project" value="TreeGrafter"/>
</dbReference>
<keyword evidence="3 7" id="KW-0032">Aminotransferase</keyword>
<evidence type="ECO:0000256" key="4">
    <source>
        <dbReference type="ARBA" id="ARBA00022679"/>
    </source>
</evidence>
<dbReference type="InterPro" id="IPR015424">
    <property type="entry name" value="PyrdxlP-dep_Trfase"/>
</dbReference>
<name>A0A557SJZ1_9GAMM</name>
<dbReference type="EMBL" id="VMNH01000004">
    <property type="protein sequence ID" value="TVO77751.1"/>
    <property type="molecule type" value="Genomic_DNA"/>
</dbReference>
<evidence type="ECO:0000256" key="2">
    <source>
        <dbReference type="ARBA" id="ARBA00007441"/>
    </source>
</evidence>
<dbReference type="Pfam" id="PF00155">
    <property type="entry name" value="Aminotran_1_2"/>
    <property type="match status" value="1"/>
</dbReference>
<feature type="domain" description="Aminotransferase class I/classII large" evidence="6">
    <location>
        <begin position="29"/>
        <end position="378"/>
    </location>
</feature>
<keyword evidence="8" id="KW-1185">Reference proteome</keyword>
<protein>
    <submittedName>
        <fullName evidence="7">Pyridoxal phosphate-dependent aminotransferase</fullName>
    </submittedName>
</protein>
<comment type="similarity">
    <text evidence="2">Belongs to the class-I pyridoxal-phosphate-dependent aminotransferase family.</text>
</comment>